<dbReference type="AlphaFoldDB" id="A0A6J6ZEY0"/>
<protein>
    <submittedName>
        <fullName evidence="2">Unannotated protein</fullName>
    </submittedName>
</protein>
<evidence type="ECO:0000313" key="2">
    <source>
        <dbReference type="EMBL" id="CAB4820310.1"/>
    </source>
</evidence>
<name>A0A6J6ZEY0_9ZZZZ</name>
<gene>
    <name evidence="2" type="ORF">UFOPK3001_02159</name>
    <name evidence="3" type="ORF">UFOPK3954_01447</name>
</gene>
<dbReference type="EMBL" id="CAFBON010000151">
    <property type="protein sequence ID" value="CAB4995746.1"/>
    <property type="molecule type" value="Genomic_DNA"/>
</dbReference>
<evidence type="ECO:0000256" key="1">
    <source>
        <dbReference type="SAM" id="MobiDB-lite"/>
    </source>
</evidence>
<evidence type="ECO:0000313" key="3">
    <source>
        <dbReference type="EMBL" id="CAB4995746.1"/>
    </source>
</evidence>
<dbReference type="InterPro" id="IPR012349">
    <property type="entry name" value="Split_barrel_FMN-bd"/>
</dbReference>
<feature type="region of interest" description="Disordered" evidence="1">
    <location>
        <begin position="102"/>
        <end position="126"/>
    </location>
</feature>
<accession>A0A6J6ZEY0</accession>
<dbReference type="EMBL" id="CAFAAJ010000184">
    <property type="protein sequence ID" value="CAB4820310.1"/>
    <property type="molecule type" value="Genomic_DNA"/>
</dbReference>
<dbReference type="Gene3D" id="2.30.110.10">
    <property type="entry name" value="Electron Transport, Fmn-binding Protein, Chain A"/>
    <property type="match status" value="1"/>
</dbReference>
<organism evidence="2">
    <name type="scientific">freshwater metagenome</name>
    <dbReference type="NCBI Taxonomy" id="449393"/>
    <lineage>
        <taxon>unclassified sequences</taxon>
        <taxon>metagenomes</taxon>
        <taxon>ecological metagenomes</taxon>
    </lineage>
</organism>
<proteinExistence type="predicted"/>
<sequence>MSIPVPVEGLAEAMAERPYAYLLTVSDDGRPHAVAVTPVLVNGVLRATVGRRTVSNASARPNGVSLVWPPAEAGGYSLIADGAASASGEVVEVRPTKAVLHRPAPADAGSPEAGSCGSDCVGVRLD</sequence>
<reference evidence="2" key="1">
    <citation type="submission" date="2020-05" db="EMBL/GenBank/DDBJ databases">
        <authorList>
            <person name="Chiriac C."/>
            <person name="Salcher M."/>
            <person name="Ghai R."/>
            <person name="Kavagutti S V."/>
        </authorList>
    </citation>
    <scope>NUCLEOTIDE SEQUENCE</scope>
</reference>
<dbReference type="SUPFAM" id="SSF50475">
    <property type="entry name" value="FMN-binding split barrel"/>
    <property type="match status" value="1"/>
</dbReference>